<feature type="non-terminal residue" evidence="2">
    <location>
        <position position="247"/>
    </location>
</feature>
<dbReference type="InterPro" id="IPR001242">
    <property type="entry name" value="Condensation_dom"/>
</dbReference>
<evidence type="ECO:0000259" key="1">
    <source>
        <dbReference type="Pfam" id="PF00668"/>
    </source>
</evidence>
<dbReference type="Gene3D" id="3.30.559.10">
    <property type="entry name" value="Chloramphenicol acetyltransferase-like domain"/>
    <property type="match status" value="1"/>
</dbReference>
<dbReference type="RefSeq" id="WP_376945946.1">
    <property type="nucleotide sequence ID" value="NZ_JBHLSS010000071.1"/>
</dbReference>
<feature type="domain" description="Condensation" evidence="1">
    <location>
        <begin position="3"/>
        <end position="219"/>
    </location>
</feature>
<comment type="caution">
    <text evidence="2">The sequence shown here is derived from an EMBL/GenBank/DDBJ whole genome shotgun (WGS) entry which is preliminary data.</text>
</comment>
<evidence type="ECO:0000313" key="3">
    <source>
        <dbReference type="Proteomes" id="UP001589891"/>
    </source>
</evidence>
<dbReference type="PANTHER" id="PTHR45398:SF1">
    <property type="entry name" value="ENZYME, PUTATIVE (JCVI)-RELATED"/>
    <property type="match status" value="1"/>
</dbReference>
<evidence type="ECO:0000313" key="2">
    <source>
        <dbReference type="EMBL" id="MFC0710171.1"/>
    </source>
</evidence>
<organism evidence="2 3">
    <name type="scientific">Azorhizophilus paspali</name>
    <name type="common">Azotobacter paspali</name>
    <dbReference type="NCBI Taxonomy" id="69963"/>
    <lineage>
        <taxon>Bacteria</taxon>
        <taxon>Pseudomonadati</taxon>
        <taxon>Pseudomonadota</taxon>
        <taxon>Gammaproteobacteria</taxon>
        <taxon>Pseudomonadales</taxon>
        <taxon>Pseudomonadaceae</taxon>
        <taxon>Azorhizophilus</taxon>
    </lineage>
</organism>
<feature type="non-terminal residue" evidence="2">
    <location>
        <position position="1"/>
    </location>
</feature>
<keyword evidence="3" id="KW-1185">Reference proteome</keyword>
<gene>
    <name evidence="2" type="ORF">ACFFGX_11580</name>
</gene>
<dbReference type="Proteomes" id="UP001589891">
    <property type="component" value="Unassembled WGS sequence"/>
</dbReference>
<dbReference type="Pfam" id="PF00668">
    <property type="entry name" value="Condensation"/>
    <property type="match status" value="1"/>
</dbReference>
<dbReference type="InterPro" id="IPR023213">
    <property type="entry name" value="CAT-like_dom_sf"/>
</dbReference>
<dbReference type="Gene3D" id="3.30.559.30">
    <property type="entry name" value="Nonribosomal peptide synthetase, condensation domain"/>
    <property type="match status" value="1"/>
</dbReference>
<proteinExistence type="predicted"/>
<accession>A0ABV6SM48</accession>
<reference evidence="2 3" key="1">
    <citation type="submission" date="2024-09" db="EMBL/GenBank/DDBJ databases">
        <authorList>
            <person name="Sun Q."/>
            <person name="Mori K."/>
        </authorList>
    </citation>
    <scope>NUCLEOTIDE SEQUENCE [LARGE SCALE GENOMIC DNA]</scope>
    <source>
        <strain evidence="2 3">NCAIM B.01794</strain>
    </source>
</reference>
<dbReference type="PANTHER" id="PTHR45398">
    <property type="match status" value="1"/>
</dbReference>
<dbReference type="EMBL" id="JBHLSS010000071">
    <property type="protein sequence ID" value="MFC0710171.1"/>
    <property type="molecule type" value="Genomic_DNA"/>
</dbReference>
<protein>
    <submittedName>
        <fullName evidence="2">Condensation domain-containing protein</fullName>
    </submittedName>
</protein>
<dbReference type="SUPFAM" id="SSF52777">
    <property type="entry name" value="CoA-dependent acyltransferases"/>
    <property type="match status" value="1"/>
</dbReference>
<name>A0ABV6SM48_AZOPA</name>
<sequence length="247" mass="27478">QLLDSQQTRHLSEFARAQRVTVNTLVQAAWLLLLQRYSGQTTVCFGATVAGRPAELQGVEGQLGLFINTLPVIASPRAEQRVDEWLGQVQAQNLGLREHEHTPLYEIQRWAGLGGEALFDSLLVFENYPIAEALQQGAPEGLVFERVTTQEQTNYPLTLGIGLGETLTVHYSYDRGHFDAAGIERIAGHFARLLQGLASDAQAAIGELPLLAPEEYRRIVHDWSRSEARYPSERGVHQLIEEQVGRT</sequence>